<evidence type="ECO:0000313" key="4">
    <source>
        <dbReference type="Proteomes" id="UP000265120"/>
    </source>
</evidence>
<reference evidence="3 4" key="1">
    <citation type="journal article" date="2014" name="Nat. Genet.">
        <title>Whole-genome sequence of a flatfish provides insights into ZW sex chromosome evolution and adaptation to a benthic lifestyle.</title>
        <authorList>
            <person name="Chen S."/>
            <person name="Zhang G."/>
            <person name="Shao C."/>
            <person name="Huang Q."/>
            <person name="Liu G."/>
            <person name="Zhang P."/>
            <person name="Song W."/>
            <person name="An N."/>
            <person name="Chalopin D."/>
            <person name="Volff J.N."/>
            <person name="Hong Y."/>
            <person name="Li Q."/>
            <person name="Sha Z."/>
            <person name="Zhou H."/>
            <person name="Xie M."/>
            <person name="Yu Q."/>
            <person name="Liu Y."/>
            <person name="Xiang H."/>
            <person name="Wang N."/>
            <person name="Wu K."/>
            <person name="Yang C."/>
            <person name="Zhou Q."/>
            <person name="Liao X."/>
            <person name="Yang L."/>
            <person name="Hu Q."/>
            <person name="Zhang J."/>
            <person name="Meng L."/>
            <person name="Jin L."/>
            <person name="Tian Y."/>
            <person name="Lian J."/>
            <person name="Yang J."/>
            <person name="Miao G."/>
            <person name="Liu S."/>
            <person name="Liang Z."/>
            <person name="Yan F."/>
            <person name="Li Y."/>
            <person name="Sun B."/>
            <person name="Zhang H."/>
            <person name="Zhang J."/>
            <person name="Zhu Y."/>
            <person name="Du M."/>
            <person name="Zhao Y."/>
            <person name="Schartl M."/>
            <person name="Tang Q."/>
            <person name="Wang J."/>
        </authorList>
    </citation>
    <scope>NUCLEOTIDE SEQUENCE</scope>
</reference>
<sequence length="312" mass="35768">MCFPPRSPVDEEGVHDSFNLLIQEQDQNNGLSQAFELQPLQRELGDEDQADEWRHDEMSDPLLRERWSSATMKILSSMPSRTIGRSRGAIISQYYNRTLQLRRRRQSRPSIRDFSHSSRPSIRGYGMQSDSTDAEEVEATKTKHLVNNLQNLSVSDRVRMLRAMPLSVSEKSELRQLALQKENRPLSGNQISCFSRFKFYIKIALRQSSYSWLSFLHSLQLWQVALKRVGGRFGTGVLSYFLFLRTLLFFNLFLFLVIGAFLVLPQAIHPGPSSKRHLFTGLELLTGAVSCVPGHVISNCNTQHSLLFFFLI</sequence>
<feature type="region of interest" description="Disordered" evidence="1">
    <location>
        <begin position="102"/>
        <end position="135"/>
    </location>
</feature>
<proteinExistence type="predicted"/>
<dbReference type="GeneTree" id="ENSGT01050000244894"/>
<keyword evidence="2" id="KW-0812">Transmembrane</keyword>
<dbReference type="Ensembl" id="ENSCSET00000025755.1">
    <property type="protein sequence ID" value="ENSCSEP00000025418.1"/>
    <property type="gene ID" value="ENSCSEG00000016224.1"/>
</dbReference>
<dbReference type="STRING" id="244447.ENSCSEP00000025418"/>
<feature type="transmembrane region" description="Helical" evidence="2">
    <location>
        <begin position="237"/>
        <end position="264"/>
    </location>
</feature>
<dbReference type="AlphaFoldDB" id="A0A3P8WDA1"/>
<evidence type="ECO:0000256" key="1">
    <source>
        <dbReference type="SAM" id="MobiDB-lite"/>
    </source>
</evidence>
<keyword evidence="4" id="KW-1185">Reference proteome</keyword>
<dbReference type="PANTHER" id="PTHR23302:SF4">
    <property type="entry name" value="TRANSMEMBRANE CHANNEL-LIKE PROTEIN 6"/>
    <property type="match status" value="1"/>
</dbReference>
<keyword evidence="2" id="KW-0472">Membrane</keyword>
<evidence type="ECO:0000313" key="3">
    <source>
        <dbReference type="Ensembl" id="ENSCSEP00000025418.1"/>
    </source>
</evidence>
<accession>A0A3P8WDA1</accession>
<dbReference type="InterPro" id="IPR038900">
    <property type="entry name" value="TMC"/>
</dbReference>
<reference evidence="3" key="3">
    <citation type="submission" date="2025-09" db="UniProtKB">
        <authorList>
            <consortium name="Ensembl"/>
        </authorList>
    </citation>
    <scope>IDENTIFICATION</scope>
</reference>
<organism evidence="3 4">
    <name type="scientific">Cynoglossus semilaevis</name>
    <name type="common">Tongue sole</name>
    <dbReference type="NCBI Taxonomy" id="244447"/>
    <lineage>
        <taxon>Eukaryota</taxon>
        <taxon>Metazoa</taxon>
        <taxon>Chordata</taxon>
        <taxon>Craniata</taxon>
        <taxon>Vertebrata</taxon>
        <taxon>Euteleostomi</taxon>
        <taxon>Actinopterygii</taxon>
        <taxon>Neopterygii</taxon>
        <taxon>Teleostei</taxon>
        <taxon>Neoteleostei</taxon>
        <taxon>Acanthomorphata</taxon>
        <taxon>Carangaria</taxon>
        <taxon>Pleuronectiformes</taxon>
        <taxon>Pleuronectoidei</taxon>
        <taxon>Cynoglossidae</taxon>
        <taxon>Cynoglossinae</taxon>
        <taxon>Cynoglossus</taxon>
    </lineage>
</organism>
<evidence type="ECO:0000256" key="2">
    <source>
        <dbReference type="SAM" id="Phobius"/>
    </source>
</evidence>
<dbReference type="OMA" id="CRSACAQ"/>
<keyword evidence="2" id="KW-1133">Transmembrane helix</keyword>
<dbReference type="GO" id="GO:0005886">
    <property type="term" value="C:plasma membrane"/>
    <property type="evidence" value="ECO:0007669"/>
    <property type="project" value="InterPro"/>
</dbReference>
<reference evidence="3" key="2">
    <citation type="submission" date="2025-08" db="UniProtKB">
        <authorList>
            <consortium name="Ensembl"/>
        </authorList>
    </citation>
    <scope>IDENTIFICATION</scope>
</reference>
<dbReference type="InParanoid" id="A0A3P8WDA1"/>
<protein>
    <recommendedName>
        <fullName evidence="5">Transmembrane channel-like protein 6</fullName>
    </recommendedName>
</protein>
<dbReference type="Proteomes" id="UP000265120">
    <property type="component" value="Chromosome 9"/>
</dbReference>
<name>A0A3P8WDA1_CYNSE</name>
<dbReference type="PANTHER" id="PTHR23302">
    <property type="entry name" value="TRANSMEMBRANE CHANNEL-RELATED"/>
    <property type="match status" value="1"/>
</dbReference>
<evidence type="ECO:0008006" key="5">
    <source>
        <dbReference type="Google" id="ProtNLM"/>
    </source>
</evidence>
<dbReference type="GO" id="GO:0008381">
    <property type="term" value="F:mechanosensitive monoatomic ion channel activity"/>
    <property type="evidence" value="ECO:0007669"/>
    <property type="project" value="TreeGrafter"/>
</dbReference>